<proteinExistence type="predicted"/>
<sequence length="109" mass="12547">MRCGQEHDQAVPVNDQPVGWRCKRCQLAQSLRLRPELVHENSPITALLEARGCRPLDCILQQSQLRFVCLDCGKEDDVQVKTVSAIVEGQPLPELGTCKHYRKSYRWFR</sequence>
<protein>
    <submittedName>
        <fullName evidence="1">Uncharacterized protein</fullName>
    </submittedName>
</protein>
<evidence type="ECO:0000313" key="2">
    <source>
        <dbReference type="Proteomes" id="UP000053660"/>
    </source>
</evidence>
<dbReference type="Proteomes" id="UP000053660">
    <property type="component" value="Unassembled WGS sequence"/>
</dbReference>
<dbReference type="EMBL" id="KN597121">
    <property type="protein sequence ID" value="KHJ80899.1"/>
    <property type="molecule type" value="Genomic_DNA"/>
</dbReference>
<accession>A0A0B1S7H5</accession>
<reference evidence="1 2" key="1">
    <citation type="submission" date="2014-03" db="EMBL/GenBank/DDBJ databases">
        <title>Draft genome of the hookworm Oesophagostomum dentatum.</title>
        <authorList>
            <person name="Mitreva M."/>
        </authorList>
    </citation>
    <scope>NUCLEOTIDE SEQUENCE [LARGE SCALE GENOMIC DNA]</scope>
    <source>
        <strain evidence="1 2">OD-Hann</strain>
    </source>
</reference>
<organism evidence="1 2">
    <name type="scientific">Oesophagostomum dentatum</name>
    <name type="common">Nodular worm</name>
    <dbReference type="NCBI Taxonomy" id="61180"/>
    <lineage>
        <taxon>Eukaryota</taxon>
        <taxon>Metazoa</taxon>
        <taxon>Ecdysozoa</taxon>
        <taxon>Nematoda</taxon>
        <taxon>Chromadorea</taxon>
        <taxon>Rhabditida</taxon>
        <taxon>Rhabditina</taxon>
        <taxon>Rhabditomorpha</taxon>
        <taxon>Strongyloidea</taxon>
        <taxon>Strongylidae</taxon>
        <taxon>Oesophagostomum</taxon>
    </lineage>
</organism>
<name>A0A0B1S7H5_OESDE</name>
<evidence type="ECO:0000313" key="1">
    <source>
        <dbReference type="EMBL" id="KHJ80899.1"/>
    </source>
</evidence>
<dbReference type="AlphaFoldDB" id="A0A0B1S7H5"/>
<gene>
    <name evidence="1" type="ORF">OESDEN_19421</name>
</gene>
<keyword evidence="2" id="KW-1185">Reference proteome</keyword>
<dbReference type="OrthoDB" id="411372at2759"/>